<gene>
    <name evidence="3" type="ORF">A7A09_007290</name>
</gene>
<evidence type="ECO:0000313" key="4">
    <source>
        <dbReference type="Proteomes" id="UP000238137"/>
    </source>
</evidence>
<sequence length="62" mass="6521">MKNLKAFSIAIALAVSTATAGYSQDQAYADVVVAEKSPTSEVPTFVWTVIISGVLLALANDY</sequence>
<evidence type="ECO:0000313" key="3">
    <source>
        <dbReference type="EMBL" id="RNF35382.1"/>
    </source>
</evidence>
<organism evidence="3 4">
    <name type="scientific">Paracoccus methylarcula</name>
    <dbReference type="NCBI Taxonomy" id="72022"/>
    <lineage>
        <taxon>Bacteria</taxon>
        <taxon>Pseudomonadati</taxon>
        <taxon>Pseudomonadota</taxon>
        <taxon>Alphaproteobacteria</taxon>
        <taxon>Rhodobacterales</taxon>
        <taxon>Paracoccaceae</taxon>
        <taxon>Paracoccus</taxon>
    </lineage>
</organism>
<accession>A0A422QZI3</accession>
<comment type="caution">
    <text evidence="3">The sequence shown here is derived from an EMBL/GenBank/DDBJ whole genome shotgun (WGS) entry which is preliminary data.</text>
</comment>
<dbReference type="Proteomes" id="UP000238137">
    <property type="component" value="Unassembled WGS sequence"/>
</dbReference>
<keyword evidence="1" id="KW-0472">Membrane</keyword>
<evidence type="ECO:0000256" key="1">
    <source>
        <dbReference type="SAM" id="Phobius"/>
    </source>
</evidence>
<evidence type="ECO:0000256" key="2">
    <source>
        <dbReference type="SAM" id="SignalP"/>
    </source>
</evidence>
<protein>
    <recommendedName>
        <fullName evidence="5">Ferrochelatase</fullName>
    </recommendedName>
</protein>
<dbReference type="EMBL" id="PXNQ02000003">
    <property type="protein sequence ID" value="RNF35382.1"/>
    <property type="molecule type" value="Genomic_DNA"/>
</dbReference>
<name>A0A422QZI3_9RHOB</name>
<feature type="transmembrane region" description="Helical" evidence="1">
    <location>
        <begin position="44"/>
        <end position="60"/>
    </location>
</feature>
<feature type="signal peptide" evidence="2">
    <location>
        <begin position="1"/>
        <end position="20"/>
    </location>
</feature>
<keyword evidence="1" id="KW-1133">Transmembrane helix</keyword>
<keyword evidence="1" id="KW-0812">Transmembrane</keyword>
<feature type="chain" id="PRO_5019084129" description="Ferrochelatase" evidence="2">
    <location>
        <begin position="21"/>
        <end position="62"/>
    </location>
</feature>
<dbReference type="AlphaFoldDB" id="A0A422QZI3"/>
<evidence type="ECO:0008006" key="5">
    <source>
        <dbReference type="Google" id="ProtNLM"/>
    </source>
</evidence>
<dbReference type="RefSeq" id="WP_106690733.1">
    <property type="nucleotide sequence ID" value="NZ_PXNQ02000003.1"/>
</dbReference>
<proteinExistence type="predicted"/>
<reference evidence="3" key="1">
    <citation type="submission" date="2018-05" db="EMBL/GenBank/DDBJ databases">
        <title>Reclassification of Methylarcula marina and Methylarcula terricola as Paracoccus methylarcula sp.nov., comb.nov. and Paracoccus terricola comb.nov.</title>
        <authorList>
            <person name="Shmareva M.N."/>
            <person name="Doronina N.V."/>
            <person name="Vasilenko O.V."/>
            <person name="Tarlachkov S.V."/>
            <person name="Trotsenko Y.A."/>
        </authorList>
    </citation>
    <scope>NUCLEOTIDE SEQUENCE [LARGE SCALE GENOMIC DNA]</scope>
    <source>
        <strain evidence="3">VKM B-2159</strain>
    </source>
</reference>
<keyword evidence="4" id="KW-1185">Reference proteome</keyword>
<keyword evidence="2" id="KW-0732">Signal</keyword>